<dbReference type="STRING" id="29529.SAMN04488122_0037"/>
<reference evidence="2" key="1">
    <citation type="submission" date="2016-10" db="EMBL/GenBank/DDBJ databases">
        <authorList>
            <person name="Varghese N."/>
            <person name="Submissions S."/>
        </authorList>
    </citation>
    <scope>NUCLEOTIDE SEQUENCE [LARGE SCALE GENOMIC DNA]</scope>
    <source>
        <strain evidence="2">DSM 3695</strain>
    </source>
</reference>
<accession>A0A1I0NB64</accession>
<name>A0A1I0NB64_9BACT</name>
<proteinExistence type="predicted"/>
<gene>
    <name evidence="1" type="ORF">SAMN04488122_0037</name>
</gene>
<evidence type="ECO:0000313" key="2">
    <source>
        <dbReference type="Proteomes" id="UP000199310"/>
    </source>
</evidence>
<organism evidence="1 2">
    <name type="scientific">Chitinophaga arvensicola</name>
    <dbReference type="NCBI Taxonomy" id="29529"/>
    <lineage>
        <taxon>Bacteria</taxon>
        <taxon>Pseudomonadati</taxon>
        <taxon>Bacteroidota</taxon>
        <taxon>Chitinophagia</taxon>
        <taxon>Chitinophagales</taxon>
        <taxon>Chitinophagaceae</taxon>
        <taxon>Chitinophaga</taxon>
    </lineage>
</organism>
<protein>
    <submittedName>
        <fullName evidence="1">Uncharacterized protein</fullName>
    </submittedName>
</protein>
<evidence type="ECO:0000313" key="1">
    <source>
        <dbReference type="EMBL" id="SEV97767.1"/>
    </source>
</evidence>
<keyword evidence="2" id="KW-1185">Reference proteome</keyword>
<dbReference type="AlphaFoldDB" id="A0A1I0NB64"/>
<dbReference type="EMBL" id="FOJG01000001">
    <property type="protein sequence ID" value="SEV97767.1"/>
    <property type="molecule type" value="Genomic_DNA"/>
</dbReference>
<sequence length="296" mass="33527">MTQINNTFPKRAIYRSKQTTALLSIMLLSGLCSQAQKLFDQLTVPKDGPEYYVTIDGKGPYRVKINDIPFFTFEKGDGSMTFIANHAIPSSGEQQIAIEAEPGSNIREASISRHRWTAAGSQLDSVLWKSNQSFSGIFYATVPHDLIGWKKSRDISSNEQLRKAAATWFSDMITLLKAHKGKEFMDRIMLAEQQSFIMNYVSAKEAKVRHKGWESYINKGKFEVGNEKDDQVEIVGNGQLIHLRGSNNQGGIKLLSSDGQTTYMDIFLHFPSDKQLPEAIMINYRQETSDFRKRIK</sequence>
<dbReference type="Proteomes" id="UP000199310">
    <property type="component" value="Unassembled WGS sequence"/>
</dbReference>